<protein>
    <recommendedName>
        <fullName evidence="1">Reverse transcriptase zinc-binding domain-containing protein</fullName>
    </recommendedName>
</protein>
<feature type="domain" description="Reverse transcriptase zinc-binding" evidence="1">
    <location>
        <begin position="23"/>
        <end position="108"/>
    </location>
</feature>
<reference evidence="2 3" key="1">
    <citation type="submission" date="2023-01" db="EMBL/GenBank/DDBJ databases">
        <authorList>
            <person name="Kreplak J."/>
        </authorList>
    </citation>
    <scope>NUCLEOTIDE SEQUENCE [LARGE SCALE GENOMIC DNA]</scope>
</reference>
<gene>
    <name evidence="2" type="ORF">VFH_III060800</name>
</gene>
<dbReference type="AlphaFoldDB" id="A0AAV1A0L2"/>
<dbReference type="EMBL" id="OX451738">
    <property type="protein sequence ID" value="CAI8602874.1"/>
    <property type="molecule type" value="Genomic_DNA"/>
</dbReference>
<evidence type="ECO:0000313" key="2">
    <source>
        <dbReference type="EMBL" id="CAI8602874.1"/>
    </source>
</evidence>
<keyword evidence="3" id="KW-1185">Reference proteome</keyword>
<name>A0AAV1A0L2_VICFA</name>
<dbReference type="Pfam" id="PF13966">
    <property type="entry name" value="zf-RVT"/>
    <property type="match status" value="1"/>
</dbReference>
<dbReference type="Proteomes" id="UP001157006">
    <property type="component" value="Chromosome 3"/>
</dbReference>
<evidence type="ECO:0000313" key="3">
    <source>
        <dbReference type="Proteomes" id="UP001157006"/>
    </source>
</evidence>
<organism evidence="2 3">
    <name type="scientific">Vicia faba</name>
    <name type="common">Broad bean</name>
    <name type="synonym">Faba vulgaris</name>
    <dbReference type="NCBI Taxonomy" id="3906"/>
    <lineage>
        <taxon>Eukaryota</taxon>
        <taxon>Viridiplantae</taxon>
        <taxon>Streptophyta</taxon>
        <taxon>Embryophyta</taxon>
        <taxon>Tracheophyta</taxon>
        <taxon>Spermatophyta</taxon>
        <taxon>Magnoliopsida</taxon>
        <taxon>eudicotyledons</taxon>
        <taxon>Gunneridae</taxon>
        <taxon>Pentapetalae</taxon>
        <taxon>rosids</taxon>
        <taxon>fabids</taxon>
        <taxon>Fabales</taxon>
        <taxon>Fabaceae</taxon>
        <taxon>Papilionoideae</taxon>
        <taxon>50 kb inversion clade</taxon>
        <taxon>NPAAA clade</taxon>
        <taxon>Hologalegina</taxon>
        <taxon>IRL clade</taxon>
        <taxon>Fabeae</taxon>
        <taxon>Vicia</taxon>
    </lineage>
</organism>
<dbReference type="InterPro" id="IPR026960">
    <property type="entry name" value="RVT-Znf"/>
</dbReference>
<evidence type="ECO:0000259" key="1">
    <source>
        <dbReference type="Pfam" id="PF13966"/>
    </source>
</evidence>
<proteinExistence type="predicted"/>
<accession>A0AAV1A0L2</accession>
<sequence>MIAELCFKFFDEFFIEGTSETWYSVKDVYTELVRVDDAVEVVRWKRIWKLQVQQRVKSFVCLLAHGRMWTNFQRSIRGLGSAACDICGGVAETDIHLIRDCTKAMEVWCQHVPPLLQQVFFSLNLEDWVDANLSVDSKWI</sequence>